<dbReference type="PROSITE" id="PS51257">
    <property type="entry name" value="PROKAR_LIPOPROTEIN"/>
    <property type="match status" value="1"/>
</dbReference>
<keyword evidence="2" id="KW-1185">Reference proteome</keyword>
<gene>
    <name evidence="1" type="ORF">MARIT_1953</name>
</gene>
<dbReference type="Proteomes" id="UP000231564">
    <property type="component" value="Chromosome MARIT"/>
</dbReference>
<protein>
    <submittedName>
        <fullName evidence="1">Probable lipoprotein</fullName>
    </submittedName>
</protein>
<dbReference type="AlphaFoldDB" id="A0A2H1EBM0"/>
<dbReference type="EMBL" id="LT634361">
    <property type="protein sequence ID" value="SFZ83224.1"/>
    <property type="molecule type" value="Genomic_DNA"/>
</dbReference>
<dbReference type="GeneID" id="47723447"/>
<keyword evidence="1" id="KW-0449">Lipoprotein</keyword>
<evidence type="ECO:0000313" key="2">
    <source>
        <dbReference type="Proteomes" id="UP000231564"/>
    </source>
</evidence>
<evidence type="ECO:0000313" key="1">
    <source>
        <dbReference type="EMBL" id="SFZ83224.1"/>
    </source>
</evidence>
<organism evidence="1 2">
    <name type="scientific">Tenacibaculum maritimum NCIMB 2154</name>
    <dbReference type="NCBI Taxonomy" id="1349785"/>
    <lineage>
        <taxon>Bacteria</taxon>
        <taxon>Pseudomonadati</taxon>
        <taxon>Bacteroidota</taxon>
        <taxon>Flavobacteriia</taxon>
        <taxon>Flavobacteriales</taxon>
        <taxon>Flavobacteriaceae</taxon>
        <taxon>Tenacibaculum</taxon>
    </lineage>
</organism>
<name>A0A2H1EBM0_9FLAO</name>
<accession>A0A2H1EBM0</accession>
<sequence length="338" mass="39392">MVRKLAVIFILVLLLSSCKGKIKKIEARSLTSEEELTMKIIDKGNIISFELYQGNDLIDSLKESIPKEDSNNNETSCSIDYIKGSFKIIDLNNDSYPEVVYLFHRYLNKTEQLPKSLKAILFDTKQYRRYFVYGIGVNKFDELTLNNPQGKITDISSDIPSSFSNGLKSIWKEYSFEHKIANKKLYSNVTIVSSEKKNSLNNKSDLELSKSKPISIKHANFEGDDKEYFKIHLENGKTLKFENPSFQTSYHYIEVEENSIIKIKNLDDNRSFVETFWYYDNNLETLKMFKAYAESYDEGETTKYELKGLYYNIKTIDTEKFYDEIYNNENTISTRSSL</sequence>
<reference evidence="1 2" key="1">
    <citation type="submission" date="2016-11" db="EMBL/GenBank/DDBJ databases">
        <authorList>
            <person name="Jaros S."/>
            <person name="Januszkiewicz K."/>
            <person name="Wedrychowicz H."/>
        </authorList>
    </citation>
    <scope>NUCLEOTIDE SEQUENCE [LARGE SCALE GENOMIC DNA]</scope>
    <source>
        <strain evidence="1">NCIMB 2154T</strain>
    </source>
</reference>
<dbReference type="KEGG" id="tmar:MARIT_1953"/>
<proteinExistence type="predicted"/>
<dbReference type="RefSeq" id="WP_100211365.1">
    <property type="nucleotide sequence ID" value="NZ_CP138495.1"/>
</dbReference>